<evidence type="ECO:0000256" key="2">
    <source>
        <dbReference type="SAM" id="Phobius"/>
    </source>
</evidence>
<dbReference type="Pfam" id="PF20990">
    <property type="entry name" value="DUF2207_C"/>
    <property type="match status" value="1"/>
</dbReference>
<feature type="transmembrane region" description="Helical" evidence="2">
    <location>
        <begin position="507"/>
        <end position="526"/>
    </location>
</feature>
<dbReference type="Pfam" id="PF09972">
    <property type="entry name" value="DUF2207"/>
    <property type="match status" value="1"/>
</dbReference>
<feature type="domain" description="Predicted membrane protein YciQ-like C-terminal" evidence="5">
    <location>
        <begin position="291"/>
        <end position="558"/>
    </location>
</feature>
<gene>
    <name evidence="6" type="ORF">NCTC4824_00377</name>
</gene>
<sequence>MKKLPIVFLCIFFIVFTFTSQTSARSLSIDDVHIRALITPDGNLLINEMFTYTFDGSYKNVRRSVHKAHHNGVKEFEAYELMNPNASLEAIDKNDMRQLDVHPNDNHYTANLAVKNESKKVVYVYILENAVRSYETYSDVTVPFFGTDSNHDTDIQNVTIDFVFPDKLNSNTYHAFLHDEEGYVVQKTEEVVRFFTPISKMRRLTEPRILFPSSIMTGQQKGKEPISLEKALQQEEKAGISVNAISDTQEIFTHFLFLLSGLFIIAAGCLLLLPQRRLRSHARPEDLLKYDPFYLYIIDRVAVKDPYALLAGVYSLVEKGCVTVRKASTLTRFQRDPGAPKNTLAFTFHPSTTPLSESEKGLLDWLFTRKQKLGQRFFSLNNIYGATKKEKEAKEINGYFRKRIKHLHQEDNWFRQVLLELKERQLISGWLYPISTRILIALVLILTTYTYFIKASSGFGIILYLIVSVFLLRNAWTSLIRKQVLAFFFVTMITGWIFVEIEFILPFTLFICAMIIFYLTVPRFILSREAAEVRAEIRHFRKMIRKEGIPSSIDESKLDKWMIRAVLLNVKRFELDMNQFKKPMDEFILIAPMSALVFNGEDPSSYLLKTWKWSMPFVMRPSVNKSSGKRNNSDSGGDGFSSGGDSGGDGGGAGAD</sequence>
<dbReference type="EMBL" id="LS483476">
    <property type="protein sequence ID" value="SQI51681.1"/>
    <property type="molecule type" value="Genomic_DNA"/>
</dbReference>
<keyword evidence="2" id="KW-0812">Transmembrane</keyword>
<feature type="transmembrane region" description="Helical" evidence="2">
    <location>
        <begin position="484"/>
        <end position="501"/>
    </location>
</feature>
<evidence type="ECO:0000259" key="4">
    <source>
        <dbReference type="Pfam" id="PF09972"/>
    </source>
</evidence>
<feature type="transmembrane region" description="Helical" evidence="2">
    <location>
        <begin position="251"/>
        <end position="273"/>
    </location>
</feature>
<dbReference type="RefSeq" id="WP_066143236.1">
    <property type="nucleotide sequence ID" value="NZ_CBCSGM010000002.1"/>
</dbReference>
<feature type="domain" description="DUF2207" evidence="4">
    <location>
        <begin position="28"/>
        <end position="191"/>
    </location>
</feature>
<dbReference type="InterPro" id="IPR048389">
    <property type="entry name" value="YciQ-like_C"/>
</dbReference>
<dbReference type="Proteomes" id="UP000249134">
    <property type="component" value="Chromosome 1"/>
</dbReference>
<evidence type="ECO:0000256" key="3">
    <source>
        <dbReference type="SAM" id="SignalP"/>
    </source>
</evidence>
<keyword evidence="2" id="KW-1133">Transmembrane helix</keyword>
<feature type="region of interest" description="Disordered" evidence="1">
    <location>
        <begin position="623"/>
        <end position="656"/>
    </location>
</feature>
<proteinExistence type="predicted"/>
<feature type="transmembrane region" description="Helical" evidence="2">
    <location>
        <begin position="430"/>
        <end position="449"/>
    </location>
</feature>
<name>A0A2X4VLH4_LEDLE</name>
<keyword evidence="7" id="KW-1185">Reference proteome</keyword>
<accession>A0A2X4VLH4</accession>
<feature type="transmembrane region" description="Helical" evidence="2">
    <location>
        <begin position="455"/>
        <end position="472"/>
    </location>
</feature>
<feature type="chain" id="PRO_5016078047" evidence="3">
    <location>
        <begin position="25"/>
        <end position="656"/>
    </location>
</feature>
<dbReference type="STRING" id="1348624.GCA_001591545_02822"/>
<dbReference type="InterPro" id="IPR018702">
    <property type="entry name" value="DUF2207"/>
</dbReference>
<organism evidence="6 7">
    <name type="scientific">Lederbergia lenta</name>
    <name type="common">Bacillus lentus</name>
    <dbReference type="NCBI Taxonomy" id="1467"/>
    <lineage>
        <taxon>Bacteria</taxon>
        <taxon>Bacillati</taxon>
        <taxon>Bacillota</taxon>
        <taxon>Bacilli</taxon>
        <taxon>Bacillales</taxon>
        <taxon>Bacillaceae</taxon>
        <taxon>Lederbergia</taxon>
    </lineage>
</organism>
<keyword evidence="2" id="KW-0472">Membrane</keyword>
<evidence type="ECO:0000259" key="5">
    <source>
        <dbReference type="Pfam" id="PF20990"/>
    </source>
</evidence>
<dbReference type="KEGG" id="blen:NCTC4824_00377"/>
<evidence type="ECO:0000313" key="7">
    <source>
        <dbReference type="Proteomes" id="UP000249134"/>
    </source>
</evidence>
<protein>
    <submittedName>
        <fullName evidence="6">Predicted membrane protein (DUF2207)</fullName>
    </submittedName>
</protein>
<evidence type="ECO:0000256" key="1">
    <source>
        <dbReference type="SAM" id="MobiDB-lite"/>
    </source>
</evidence>
<keyword evidence="3" id="KW-0732">Signal</keyword>
<evidence type="ECO:0000313" key="6">
    <source>
        <dbReference type="EMBL" id="SQI51681.1"/>
    </source>
</evidence>
<feature type="compositionally biased region" description="Gly residues" evidence="1">
    <location>
        <begin position="636"/>
        <end position="656"/>
    </location>
</feature>
<feature type="signal peptide" evidence="3">
    <location>
        <begin position="1"/>
        <end position="24"/>
    </location>
</feature>
<dbReference type="AlphaFoldDB" id="A0A2X4VLH4"/>
<reference evidence="6 7" key="1">
    <citation type="submission" date="2018-06" db="EMBL/GenBank/DDBJ databases">
        <authorList>
            <consortium name="Pathogen Informatics"/>
            <person name="Doyle S."/>
        </authorList>
    </citation>
    <scope>NUCLEOTIDE SEQUENCE [LARGE SCALE GENOMIC DNA]</scope>
    <source>
        <strain evidence="6 7">NCTC4824</strain>
    </source>
</reference>